<evidence type="ECO:0000313" key="1">
    <source>
        <dbReference type="EMBL" id="PJZ64770.1"/>
    </source>
</evidence>
<evidence type="ECO:0000313" key="2">
    <source>
        <dbReference type="Proteomes" id="UP000231912"/>
    </source>
</evidence>
<organism evidence="1 2">
    <name type="scientific">Leptospira wolffii</name>
    <dbReference type="NCBI Taxonomy" id="409998"/>
    <lineage>
        <taxon>Bacteria</taxon>
        <taxon>Pseudomonadati</taxon>
        <taxon>Spirochaetota</taxon>
        <taxon>Spirochaetia</taxon>
        <taxon>Leptospirales</taxon>
        <taxon>Leptospiraceae</taxon>
        <taxon>Leptospira</taxon>
    </lineage>
</organism>
<protein>
    <submittedName>
        <fullName evidence="1">Uncharacterized protein</fullName>
    </submittedName>
</protein>
<dbReference type="RefSeq" id="WP_100759909.1">
    <property type="nucleotide sequence ID" value="NZ_NPDT01000008.1"/>
</dbReference>
<name>A0A2M9Z8M0_9LEPT</name>
<dbReference type="Proteomes" id="UP000231912">
    <property type="component" value="Unassembled WGS sequence"/>
</dbReference>
<accession>A0A2M9Z8M0</accession>
<reference evidence="1 2" key="1">
    <citation type="submission" date="2017-07" db="EMBL/GenBank/DDBJ databases">
        <title>Leptospira spp. isolated from tropical soils.</title>
        <authorList>
            <person name="Thibeaux R."/>
            <person name="Iraola G."/>
            <person name="Ferres I."/>
            <person name="Bierque E."/>
            <person name="Girault D."/>
            <person name="Soupe-Gilbert M.-E."/>
            <person name="Picardeau M."/>
            <person name="Goarant C."/>
        </authorList>
    </citation>
    <scope>NUCLEOTIDE SEQUENCE [LARGE SCALE GENOMIC DNA]</scope>
    <source>
        <strain evidence="1 2">FH2-C-A2</strain>
    </source>
</reference>
<dbReference type="AlphaFoldDB" id="A0A2M9Z8M0"/>
<comment type="caution">
    <text evidence="1">The sequence shown here is derived from an EMBL/GenBank/DDBJ whole genome shotgun (WGS) entry which is preliminary data.</text>
</comment>
<proteinExistence type="predicted"/>
<sequence>MKKALFVLILISMQCTTTVRVNTDPQGLDIYYFGQRMGKTPLEMEMNDGVFESRIFEIKKDRKVLRIVPVATEVKIPALIGGICFLFPFLWVVGPKSYQHYTIDEAFDKTTLREDSALVMVHLPKGMEMIVGTRVLKSEDSAYISGQRENVKLCDSEKCNDLGSHDFKNGQGYFYQLDTNRL</sequence>
<dbReference type="EMBL" id="NPDT01000008">
    <property type="protein sequence ID" value="PJZ64770.1"/>
    <property type="molecule type" value="Genomic_DNA"/>
</dbReference>
<gene>
    <name evidence="1" type="ORF">CH371_16770</name>
</gene>